<dbReference type="InterPro" id="IPR002110">
    <property type="entry name" value="Ankyrin_rpt"/>
</dbReference>
<dbReference type="CDD" id="cd00051">
    <property type="entry name" value="EFh"/>
    <property type="match status" value="1"/>
</dbReference>
<feature type="repeat" description="ANK" evidence="4">
    <location>
        <begin position="763"/>
        <end position="795"/>
    </location>
</feature>
<dbReference type="Pfam" id="PF12796">
    <property type="entry name" value="Ank_2"/>
    <property type="match status" value="2"/>
</dbReference>
<evidence type="ECO:0000313" key="6">
    <source>
        <dbReference type="EMBL" id="CAE2262798.1"/>
    </source>
</evidence>
<feature type="domain" description="EF-hand" evidence="5">
    <location>
        <begin position="140"/>
        <end position="175"/>
    </location>
</feature>
<proteinExistence type="predicted"/>
<feature type="repeat" description="ANK" evidence="4">
    <location>
        <begin position="730"/>
        <end position="762"/>
    </location>
</feature>
<dbReference type="Pfam" id="PF03496">
    <property type="entry name" value="ADPrib_exo_Tox"/>
    <property type="match status" value="1"/>
</dbReference>
<dbReference type="PROSITE" id="PS50088">
    <property type="entry name" value="ANK_REPEAT"/>
    <property type="match status" value="3"/>
</dbReference>
<feature type="domain" description="EF-hand" evidence="5">
    <location>
        <begin position="104"/>
        <end position="139"/>
    </location>
</feature>
<dbReference type="SMART" id="SM00248">
    <property type="entry name" value="ANK"/>
    <property type="match status" value="5"/>
</dbReference>
<protein>
    <recommendedName>
        <fullName evidence="5">EF-hand domain-containing protein</fullName>
    </recommendedName>
</protein>
<evidence type="ECO:0000256" key="2">
    <source>
        <dbReference type="ARBA" id="ARBA00022837"/>
    </source>
</evidence>
<dbReference type="GO" id="GO:0005509">
    <property type="term" value="F:calcium ion binding"/>
    <property type="evidence" value="ECO:0007669"/>
    <property type="project" value="InterPro"/>
</dbReference>
<keyword evidence="2" id="KW-0106">Calcium</keyword>
<dbReference type="InterPro" id="IPR050889">
    <property type="entry name" value="Dendritic_Spine_Reg/Scaffold"/>
</dbReference>
<dbReference type="SUPFAM" id="SSF56399">
    <property type="entry name" value="ADP-ribosylation"/>
    <property type="match status" value="1"/>
</dbReference>
<dbReference type="InterPro" id="IPR002048">
    <property type="entry name" value="EF_hand_dom"/>
</dbReference>
<evidence type="ECO:0000256" key="1">
    <source>
        <dbReference type="ARBA" id="ARBA00022737"/>
    </source>
</evidence>
<evidence type="ECO:0000259" key="5">
    <source>
        <dbReference type="PROSITE" id="PS50222"/>
    </source>
</evidence>
<dbReference type="PROSITE" id="PS00018">
    <property type="entry name" value="EF_HAND_1"/>
    <property type="match status" value="1"/>
</dbReference>
<dbReference type="Pfam" id="PF13499">
    <property type="entry name" value="EF-hand_7"/>
    <property type="match status" value="1"/>
</dbReference>
<gene>
    <name evidence="6" type="ORF">GTHE00462_LOCUS5539</name>
</gene>
<dbReference type="SUPFAM" id="SSF48403">
    <property type="entry name" value="Ankyrin repeat"/>
    <property type="match status" value="1"/>
</dbReference>
<reference evidence="6" key="1">
    <citation type="submission" date="2021-01" db="EMBL/GenBank/DDBJ databases">
        <authorList>
            <person name="Corre E."/>
            <person name="Pelletier E."/>
            <person name="Niang G."/>
            <person name="Scheremetjew M."/>
            <person name="Finn R."/>
            <person name="Kale V."/>
            <person name="Holt S."/>
            <person name="Cochrane G."/>
            <person name="Meng A."/>
            <person name="Brown T."/>
            <person name="Cohen L."/>
        </authorList>
    </citation>
    <scope>NUCLEOTIDE SEQUENCE</scope>
    <source>
        <strain evidence="6">CCMP 2712</strain>
    </source>
</reference>
<name>A0A7S4JGC8_GUITH</name>
<dbReference type="AlphaFoldDB" id="A0A7S4JGC8"/>
<sequence length="944" mass="107393">MTALIQQDARYEAQASAMMSERASSRTVSVTEMKALLQEQSRKLQALADKLSASSPLVGENEQKERETLAIMRKNSILDAMVNQNEKLALIADRILDQLDSVAFAGRKIQELFDTIDTDASYDLSRDEFENSLKNLGFHIEKRDTDLVFQLLDKDGNGKIDRNEFTQCLMQRRCRRQISNWVDSLGLNKLITLKLMQGIHEDETDPLQFLMYKPSAIQQSLNSLKEDIERVMKSSLDKMRKTMKATIVEDDKAKSKFVSGQQEAIFVDLPLFMEGLDNLIGLPHKNVREAMAREHESEEPFVAGYLEDTTTPKQEWEFVMNPRPDVRYPGETSHADVENYTKRMRKLVSDLKKEPMCQLAELSEEELIGLRLYTGPMYNLYNPTIREFLHQKMDERKQHMCAKRVGGMKYVTTIRMIASGIVKLSKFCKLPVERKVYRGLNAMTLPDFFFWADKNGFKGAVEPAFMSTSLEKRVALNYLNRGGNLPILLEIDVGQVDRGADVSWLSQYPSEHEMLFPPLSNLEVVGPASLELFGASEVVKLNVRVNINLKSLTREQIESRRKTLHLESLNFMIQEIDRDLHSYLNELLEKHRDPKLYKDEGNGLAVVEKILNECVELRNDHEARPDENYNENHLHRVQVKEISNIQEIARNKLNYWVMNAGVTKDNISSISMFQVWNLESGKLWVKYNESKRAARENKETEVRVRQCAVNLSKFLGYLGDDVVDQPLGHDKETSLMHASSQGDARLTELLLDAGCHVNFVNEHGDTALLLAARNGHTDCLSLLVERNGNPSHANHQEETALMHSSKYGQLECVQLLLGLSNGDELIRQKNKSGATSIHLAADNGQEHVVLFLCKRVPLDVFLMRANSGKSCLHYAAGRGHLRTVQLLAEKGGRDLCEIKDNQGRTAEEFATKSDFPDISDHLRKLHLLDYKLDRGGRGEESVAD</sequence>
<evidence type="ECO:0000256" key="4">
    <source>
        <dbReference type="PROSITE-ProRule" id="PRU00023"/>
    </source>
</evidence>
<dbReference type="Gene3D" id="1.10.238.10">
    <property type="entry name" value="EF-hand"/>
    <property type="match status" value="1"/>
</dbReference>
<dbReference type="GO" id="GO:0005576">
    <property type="term" value="C:extracellular region"/>
    <property type="evidence" value="ECO:0007669"/>
    <property type="project" value="InterPro"/>
</dbReference>
<dbReference type="Gene3D" id="1.25.40.20">
    <property type="entry name" value="Ankyrin repeat-containing domain"/>
    <property type="match status" value="2"/>
</dbReference>
<dbReference type="InterPro" id="IPR036770">
    <property type="entry name" value="Ankyrin_rpt-contain_sf"/>
</dbReference>
<dbReference type="InterPro" id="IPR011992">
    <property type="entry name" value="EF-hand-dom_pair"/>
</dbReference>
<dbReference type="SMART" id="SM00054">
    <property type="entry name" value="EFh"/>
    <property type="match status" value="2"/>
</dbReference>
<keyword evidence="1" id="KW-0677">Repeat</keyword>
<dbReference type="InterPro" id="IPR003540">
    <property type="entry name" value="ADP-ribosyltransferase"/>
</dbReference>
<dbReference type="PROSITE" id="PS51996">
    <property type="entry name" value="TR_MART"/>
    <property type="match status" value="1"/>
</dbReference>
<feature type="repeat" description="ANK" evidence="4">
    <location>
        <begin position="867"/>
        <end position="891"/>
    </location>
</feature>
<dbReference type="Gene3D" id="3.90.176.10">
    <property type="entry name" value="Toxin ADP-ribosyltransferase, Chain A, domain 1"/>
    <property type="match status" value="1"/>
</dbReference>
<dbReference type="InterPro" id="IPR018247">
    <property type="entry name" value="EF_Hand_1_Ca_BS"/>
</dbReference>
<dbReference type="PROSITE" id="PS50297">
    <property type="entry name" value="ANK_REP_REGION"/>
    <property type="match status" value="2"/>
</dbReference>
<accession>A0A7S4JGC8</accession>
<organism evidence="6">
    <name type="scientific">Guillardia theta</name>
    <name type="common">Cryptophyte</name>
    <name type="synonym">Cryptomonas phi</name>
    <dbReference type="NCBI Taxonomy" id="55529"/>
    <lineage>
        <taxon>Eukaryota</taxon>
        <taxon>Cryptophyceae</taxon>
        <taxon>Pyrenomonadales</taxon>
        <taxon>Geminigeraceae</taxon>
        <taxon>Guillardia</taxon>
    </lineage>
</organism>
<dbReference type="SUPFAM" id="SSF47473">
    <property type="entry name" value="EF-hand"/>
    <property type="match status" value="1"/>
</dbReference>
<keyword evidence="3 4" id="KW-0040">ANK repeat</keyword>
<dbReference type="PROSITE" id="PS50222">
    <property type="entry name" value="EF_HAND_2"/>
    <property type="match status" value="2"/>
</dbReference>
<evidence type="ECO:0000256" key="3">
    <source>
        <dbReference type="ARBA" id="ARBA00023043"/>
    </source>
</evidence>
<dbReference type="PANTHER" id="PTHR24166">
    <property type="entry name" value="ROLLING PEBBLES, ISOFORM B"/>
    <property type="match status" value="1"/>
</dbReference>
<dbReference type="PANTHER" id="PTHR24166:SF48">
    <property type="entry name" value="PROTEIN VAPYRIN"/>
    <property type="match status" value="1"/>
</dbReference>
<dbReference type="EMBL" id="HBKN01006905">
    <property type="protein sequence ID" value="CAE2262798.1"/>
    <property type="molecule type" value="Transcribed_RNA"/>
</dbReference>